<evidence type="ECO:0000313" key="2">
    <source>
        <dbReference type="EMBL" id="ASS90237.1"/>
    </source>
</evidence>
<dbReference type="GeneID" id="301124981"/>
<proteinExistence type="predicted"/>
<dbReference type="STRING" id="33936.AZI98_15725"/>
<dbReference type="Proteomes" id="UP000214606">
    <property type="component" value="Chromosome"/>
</dbReference>
<sequence>MGIQKITGVNNNAFLQDMQGKEEKLSMPENQQPVQEEEKKAKVTLEEAIEDLNNFLKPIKTSIQFVLHEELKEYFVQVVNVETNEVIREIPPKKMLDIYAAMAELMGLIVDRKI</sequence>
<keyword evidence="4" id="KW-1185">Reference proteome</keyword>
<dbReference type="EMBL" id="LWBR01000065">
    <property type="protein sequence ID" value="KZN95076.1"/>
    <property type="molecule type" value="Genomic_DNA"/>
</dbReference>
<evidence type="ECO:0000313" key="5">
    <source>
        <dbReference type="Proteomes" id="UP000214606"/>
    </source>
</evidence>
<evidence type="ECO:0000256" key="1">
    <source>
        <dbReference type="SAM" id="MobiDB-lite"/>
    </source>
</evidence>
<organism evidence="3 4">
    <name type="scientific">Aeribacillus pallidus</name>
    <dbReference type="NCBI Taxonomy" id="33936"/>
    <lineage>
        <taxon>Bacteria</taxon>
        <taxon>Bacillati</taxon>
        <taxon>Bacillota</taxon>
        <taxon>Bacilli</taxon>
        <taxon>Bacillales</taxon>
        <taxon>Bacillaceae</taxon>
        <taxon>Aeribacillus</taxon>
    </lineage>
</organism>
<dbReference type="NCBIfam" id="NF005834">
    <property type="entry name" value="PRK07738.1"/>
    <property type="match status" value="1"/>
</dbReference>
<accession>A0A165WKZ9</accession>
<accession>A0A163ZBH0</accession>
<dbReference type="RefSeq" id="WP_063389205.1">
    <property type="nucleotide sequence ID" value="NZ_CP017703.1"/>
</dbReference>
<reference evidence="3 4" key="1">
    <citation type="submission" date="2016-04" db="EMBL/GenBank/DDBJ databases">
        <title>Draft genome sequence of Aeribacillus pallidus 8m3 from petroleum reservoir.</title>
        <authorList>
            <person name="Poltaraus A.B."/>
            <person name="Nazina T.N."/>
            <person name="Tourova T.P."/>
            <person name="Malakho S.M."/>
            <person name="Korshunova A.V."/>
            <person name="Sokolova D.S."/>
        </authorList>
    </citation>
    <scope>NUCLEOTIDE SEQUENCE [LARGE SCALE GENOMIC DNA]</scope>
    <source>
        <strain evidence="3 4">8m3</strain>
    </source>
</reference>
<dbReference type="KEGG" id="apak:AP3564_08350"/>
<evidence type="ECO:0008006" key="6">
    <source>
        <dbReference type="Google" id="ProtNLM"/>
    </source>
</evidence>
<feature type="region of interest" description="Disordered" evidence="1">
    <location>
        <begin position="17"/>
        <end position="39"/>
    </location>
</feature>
<dbReference type="PANTHER" id="PTHR37166">
    <property type="entry name" value="PROTEIN FLAG"/>
    <property type="match status" value="1"/>
</dbReference>
<dbReference type="Pfam" id="PF03646">
    <property type="entry name" value="FlaG"/>
    <property type="match status" value="1"/>
</dbReference>
<gene>
    <name evidence="2" type="ORF">AP3564_08350</name>
    <name evidence="3" type="ORF">AZI98_15725</name>
</gene>
<dbReference type="InterPro" id="IPR035924">
    <property type="entry name" value="FlaG-like_sf"/>
</dbReference>
<dbReference type="AlphaFoldDB" id="A0A165WKZ9"/>
<reference evidence="2 5" key="2">
    <citation type="submission" date="2016-10" db="EMBL/GenBank/DDBJ databases">
        <title>The whole genome sequencing and assembly of Aeribacillus pallidus KCTC3564 strain.</title>
        <authorList>
            <person name="Lee Y.-J."/>
            <person name="Park M.-K."/>
            <person name="Yi H."/>
            <person name="Bahn Y.-S."/>
            <person name="Kim J.F."/>
            <person name="Lee D.-W."/>
        </authorList>
    </citation>
    <scope>NUCLEOTIDE SEQUENCE [LARGE SCALE GENOMIC DNA]</scope>
    <source>
        <strain evidence="2 5">KCTC3564</strain>
    </source>
</reference>
<dbReference type="InterPro" id="IPR005186">
    <property type="entry name" value="FlaG"/>
</dbReference>
<evidence type="ECO:0000313" key="3">
    <source>
        <dbReference type="EMBL" id="KZN95076.1"/>
    </source>
</evidence>
<protein>
    <recommendedName>
        <fullName evidence="6">Flagellar biosynthesis protein FlaG</fullName>
    </recommendedName>
</protein>
<dbReference type="PANTHER" id="PTHR37166:SF1">
    <property type="entry name" value="PROTEIN FLAG"/>
    <property type="match status" value="1"/>
</dbReference>
<evidence type="ECO:0000313" key="4">
    <source>
        <dbReference type="Proteomes" id="UP000076476"/>
    </source>
</evidence>
<dbReference type="Proteomes" id="UP000076476">
    <property type="component" value="Unassembled WGS sequence"/>
</dbReference>
<dbReference type="OrthoDB" id="9799867at2"/>
<dbReference type="Gene3D" id="3.30.160.170">
    <property type="entry name" value="FlaG-like"/>
    <property type="match status" value="1"/>
</dbReference>
<name>A0A165WKZ9_9BACI</name>
<dbReference type="SUPFAM" id="SSF160214">
    <property type="entry name" value="FlaG-like"/>
    <property type="match status" value="1"/>
</dbReference>
<dbReference type="EMBL" id="CP017703">
    <property type="protein sequence ID" value="ASS90237.1"/>
    <property type="molecule type" value="Genomic_DNA"/>
</dbReference>